<proteinExistence type="predicted"/>
<dbReference type="InterPro" id="IPR013783">
    <property type="entry name" value="Ig-like_fold"/>
</dbReference>
<reference evidence="4" key="1">
    <citation type="journal article" date="2019" name="Int. J. Syst. Evol. Microbiol.">
        <title>The Global Catalogue of Microorganisms (GCM) 10K type strain sequencing project: providing services to taxonomists for standard genome sequencing and annotation.</title>
        <authorList>
            <consortium name="The Broad Institute Genomics Platform"/>
            <consortium name="The Broad Institute Genome Sequencing Center for Infectious Disease"/>
            <person name="Wu L."/>
            <person name="Ma J."/>
        </authorList>
    </citation>
    <scope>NUCLEOTIDE SEQUENCE [LARGE SCALE GENOMIC DNA]</scope>
    <source>
        <strain evidence="4">KCTC 12848</strain>
    </source>
</reference>
<feature type="chain" id="PRO_5046991380" evidence="1">
    <location>
        <begin position="23"/>
        <end position="245"/>
    </location>
</feature>
<feature type="signal peptide" evidence="1">
    <location>
        <begin position="1"/>
        <end position="22"/>
    </location>
</feature>
<dbReference type="RefSeq" id="WP_265723101.1">
    <property type="nucleotide sequence ID" value="NZ_JAPIVK010000037.1"/>
</dbReference>
<organism evidence="3 4">
    <name type="scientific">Microbulbifer halophilus</name>
    <dbReference type="NCBI Taxonomy" id="453963"/>
    <lineage>
        <taxon>Bacteria</taxon>
        <taxon>Pseudomonadati</taxon>
        <taxon>Pseudomonadota</taxon>
        <taxon>Gammaproteobacteria</taxon>
        <taxon>Cellvibrionales</taxon>
        <taxon>Microbulbiferaceae</taxon>
        <taxon>Microbulbifer</taxon>
    </lineage>
</organism>
<sequence>MWKSVAFILVLAAIAASPASYADPIQDLSMGSHAVGWYPNFYKGEGPMTCPKTCEVWVGAHSESEASTDMDEQTRRSNVCKVTRDEAIILEPIDDPKSHWLYGNQFDDYPVCFVHPMSREPFKSELFMCECVRGNPCKQPDLVVADIADPVWNNANGTSEVQVTVSNIGGVAAGGFHTRLIDPGTSANDVQGVSGLAAGASVVLTFTFSYWVFDPDAELIATADYKNQVEECDEDNNQLRYFKKG</sequence>
<feature type="domain" description="CARDB" evidence="2">
    <location>
        <begin position="139"/>
        <end position="239"/>
    </location>
</feature>
<name>A0ABW5EFK4_9GAMM</name>
<accession>A0ABW5EFK4</accession>
<keyword evidence="4" id="KW-1185">Reference proteome</keyword>
<dbReference type="Proteomes" id="UP001597425">
    <property type="component" value="Unassembled WGS sequence"/>
</dbReference>
<keyword evidence="1" id="KW-0732">Signal</keyword>
<evidence type="ECO:0000256" key="1">
    <source>
        <dbReference type="SAM" id="SignalP"/>
    </source>
</evidence>
<evidence type="ECO:0000313" key="3">
    <source>
        <dbReference type="EMBL" id="MFD2310750.1"/>
    </source>
</evidence>
<evidence type="ECO:0000313" key="4">
    <source>
        <dbReference type="Proteomes" id="UP001597425"/>
    </source>
</evidence>
<gene>
    <name evidence="3" type="ORF">ACFSKX_10020</name>
</gene>
<protein>
    <submittedName>
        <fullName evidence="3">CARDB domain-containing protein</fullName>
    </submittedName>
</protein>
<dbReference type="Pfam" id="PF07705">
    <property type="entry name" value="CARDB"/>
    <property type="match status" value="1"/>
</dbReference>
<evidence type="ECO:0000259" key="2">
    <source>
        <dbReference type="Pfam" id="PF07705"/>
    </source>
</evidence>
<comment type="caution">
    <text evidence="3">The sequence shown here is derived from an EMBL/GenBank/DDBJ whole genome shotgun (WGS) entry which is preliminary data.</text>
</comment>
<dbReference type="Gene3D" id="2.60.40.10">
    <property type="entry name" value="Immunoglobulins"/>
    <property type="match status" value="1"/>
</dbReference>
<dbReference type="InterPro" id="IPR011635">
    <property type="entry name" value="CARDB"/>
</dbReference>
<dbReference type="EMBL" id="JBHUJD010000011">
    <property type="protein sequence ID" value="MFD2310750.1"/>
    <property type="molecule type" value="Genomic_DNA"/>
</dbReference>